<keyword evidence="1" id="KW-0732">Signal</keyword>
<dbReference type="AlphaFoldDB" id="A0AAJ0B8U8"/>
<evidence type="ECO:0000256" key="1">
    <source>
        <dbReference type="SAM" id="SignalP"/>
    </source>
</evidence>
<dbReference type="Proteomes" id="UP001239445">
    <property type="component" value="Unassembled WGS sequence"/>
</dbReference>
<feature type="chain" id="PRO_5042542536" description="Secreted protein" evidence="1">
    <location>
        <begin position="25"/>
        <end position="92"/>
    </location>
</feature>
<feature type="signal peptide" evidence="1">
    <location>
        <begin position="1"/>
        <end position="24"/>
    </location>
</feature>
<dbReference type="EMBL" id="MU839837">
    <property type="protein sequence ID" value="KAK1753811.1"/>
    <property type="molecule type" value="Genomic_DNA"/>
</dbReference>
<name>A0AAJ0B8U8_9PEZI</name>
<evidence type="ECO:0000313" key="2">
    <source>
        <dbReference type="EMBL" id="KAK1753811.1"/>
    </source>
</evidence>
<proteinExistence type="predicted"/>
<accession>A0AAJ0B8U8</accession>
<protein>
    <recommendedName>
        <fullName evidence="4">Secreted protein</fullName>
    </recommendedName>
</protein>
<evidence type="ECO:0008006" key="4">
    <source>
        <dbReference type="Google" id="ProtNLM"/>
    </source>
</evidence>
<comment type="caution">
    <text evidence="2">The sequence shown here is derived from an EMBL/GenBank/DDBJ whole genome shotgun (WGS) entry which is preliminary data.</text>
</comment>
<reference evidence="2" key="1">
    <citation type="submission" date="2023-06" db="EMBL/GenBank/DDBJ databases">
        <title>Genome-scale phylogeny and comparative genomics of the fungal order Sordariales.</title>
        <authorList>
            <consortium name="Lawrence Berkeley National Laboratory"/>
            <person name="Hensen N."/>
            <person name="Bonometti L."/>
            <person name="Westerberg I."/>
            <person name="Brannstrom I.O."/>
            <person name="Guillou S."/>
            <person name="Cros-Aarteil S."/>
            <person name="Calhoun S."/>
            <person name="Haridas S."/>
            <person name="Kuo A."/>
            <person name="Mondo S."/>
            <person name="Pangilinan J."/>
            <person name="Riley R."/>
            <person name="Labutti K."/>
            <person name="Andreopoulos B."/>
            <person name="Lipzen A."/>
            <person name="Chen C."/>
            <person name="Yanf M."/>
            <person name="Daum C."/>
            <person name="Ng V."/>
            <person name="Clum A."/>
            <person name="Steindorff A."/>
            <person name="Ohm R."/>
            <person name="Martin F."/>
            <person name="Silar P."/>
            <person name="Natvig D."/>
            <person name="Lalanne C."/>
            <person name="Gautier V."/>
            <person name="Ament-Velasquez S.L."/>
            <person name="Kruys A."/>
            <person name="Hutchinson M.I."/>
            <person name="Powell A.J."/>
            <person name="Barry K."/>
            <person name="Miller A.N."/>
            <person name="Grigoriev I.V."/>
            <person name="Debuchy R."/>
            <person name="Gladieux P."/>
            <person name="Thoren M.H."/>
            <person name="Johannesson H."/>
        </authorList>
    </citation>
    <scope>NUCLEOTIDE SEQUENCE</scope>
    <source>
        <strain evidence="2">PSN4</strain>
    </source>
</reference>
<organism evidence="2 3">
    <name type="scientific">Echria macrotheca</name>
    <dbReference type="NCBI Taxonomy" id="438768"/>
    <lineage>
        <taxon>Eukaryota</taxon>
        <taxon>Fungi</taxon>
        <taxon>Dikarya</taxon>
        <taxon>Ascomycota</taxon>
        <taxon>Pezizomycotina</taxon>
        <taxon>Sordariomycetes</taxon>
        <taxon>Sordariomycetidae</taxon>
        <taxon>Sordariales</taxon>
        <taxon>Schizotheciaceae</taxon>
        <taxon>Echria</taxon>
    </lineage>
</organism>
<gene>
    <name evidence="2" type="ORF">QBC47DRAFT_404154</name>
</gene>
<keyword evidence="3" id="KW-1185">Reference proteome</keyword>
<evidence type="ECO:0000313" key="3">
    <source>
        <dbReference type="Proteomes" id="UP001239445"/>
    </source>
</evidence>
<sequence>MKLTPSSVLSAIAGFVLLAGGVAAIDMQDVCHTQYSSDYTAVKDGDGCNDWKCLGPDGNRKGMNLNLYCYEQLGSGGYASCDRNAWGWSCKK</sequence>